<dbReference type="AlphaFoldDB" id="A0A1E1K511"/>
<sequence>MSAISDGEIILPSQIKPVVELILDQVDIRHDSHCCFTMSRIIWSTI</sequence>
<proteinExistence type="predicted"/>
<evidence type="ECO:0000313" key="1">
    <source>
        <dbReference type="EMBL" id="CZS93206.1"/>
    </source>
</evidence>
<gene>
    <name evidence="1" type="ORF">RAG0_03593</name>
</gene>
<protein>
    <submittedName>
        <fullName evidence="1">Uncharacterized protein</fullName>
    </submittedName>
</protein>
<name>A0A1E1K511_9HELO</name>
<dbReference type="Proteomes" id="UP000178912">
    <property type="component" value="Unassembled WGS sequence"/>
</dbReference>
<keyword evidence="2" id="KW-1185">Reference proteome</keyword>
<dbReference type="EMBL" id="FJUX01000015">
    <property type="protein sequence ID" value="CZS93206.1"/>
    <property type="molecule type" value="Genomic_DNA"/>
</dbReference>
<organism evidence="1 2">
    <name type="scientific">Rhynchosporium agropyri</name>
    <dbReference type="NCBI Taxonomy" id="914238"/>
    <lineage>
        <taxon>Eukaryota</taxon>
        <taxon>Fungi</taxon>
        <taxon>Dikarya</taxon>
        <taxon>Ascomycota</taxon>
        <taxon>Pezizomycotina</taxon>
        <taxon>Leotiomycetes</taxon>
        <taxon>Helotiales</taxon>
        <taxon>Ploettnerulaceae</taxon>
        <taxon>Rhynchosporium</taxon>
    </lineage>
</organism>
<evidence type="ECO:0000313" key="2">
    <source>
        <dbReference type="Proteomes" id="UP000178912"/>
    </source>
</evidence>
<reference evidence="2" key="1">
    <citation type="submission" date="2016-03" db="EMBL/GenBank/DDBJ databases">
        <authorList>
            <person name="Guldener U."/>
        </authorList>
    </citation>
    <scope>NUCLEOTIDE SEQUENCE [LARGE SCALE GENOMIC DNA]</scope>
    <source>
        <strain evidence="2">04CH-RAC-A.6.1</strain>
    </source>
</reference>
<accession>A0A1E1K511</accession>